<evidence type="ECO:0000256" key="1">
    <source>
        <dbReference type="ARBA" id="ARBA00003531"/>
    </source>
</evidence>
<dbReference type="FunFam" id="3.30.63.10:FF:000005">
    <property type="entry name" value="Guanylate kinase"/>
    <property type="match status" value="1"/>
</dbReference>
<dbReference type="PANTHER" id="PTHR23117:SF13">
    <property type="entry name" value="GUANYLATE KINASE"/>
    <property type="match status" value="1"/>
</dbReference>
<evidence type="ECO:0000313" key="15">
    <source>
        <dbReference type="EMBL" id="MBA5629016.1"/>
    </source>
</evidence>
<keyword evidence="7 13" id="KW-0808">Transferase</keyword>
<keyword evidence="8 13" id="KW-0547">Nucleotide-binding</keyword>
<dbReference type="Gene3D" id="3.30.63.10">
    <property type="entry name" value="Guanylate Kinase phosphate binding domain"/>
    <property type="match status" value="1"/>
</dbReference>
<keyword evidence="16" id="KW-1185">Reference proteome</keyword>
<sequence>MKNKGKLIIVSAPSGAGKTTLVKHLLEEMSDLEFSVSCATRSPRENEIHGKDYYFISAEEFKEKIDNQEFAEFEEVYTDNFYGTLKSEIERIWAEGKTVIFDIDVVGGLNLKKIYPENSLGIFIMPPSVEELEKRLRGRNTETEEKLQMRVKKAEKELLLAPEFDVVLINENLEVSKQEIEDLVKNFIV</sequence>
<evidence type="ECO:0000256" key="3">
    <source>
        <dbReference type="ARBA" id="ARBA00005790"/>
    </source>
</evidence>
<dbReference type="SMART" id="SM00072">
    <property type="entry name" value="GuKc"/>
    <property type="match status" value="1"/>
</dbReference>
<comment type="subcellular location">
    <subcellularLocation>
        <location evidence="2 13">Cytoplasm</location>
    </subcellularLocation>
</comment>
<dbReference type="Gene3D" id="3.40.50.300">
    <property type="entry name" value="P-loop containing nucleotide triphosphate hydrolases"/>
    <property type="match status" value="1"/>
</dbReference>
<keyword evidence="6 13" id="KW-0963">Cytoplasm</keyword>
<accession>A0A838ZN11</accession>
<dbReference type="InterPro" id="IPR008145">
    <property type="entry name" value="GK/Ca_channel_bsu"/>
</dbReference>
<evidence type="ECO:0000256" key="4">
    <source>
        <dbReference type="ARBA" id="ARBA00012961"/>
    </source>
</evidence>
<evidence type="ECO:0000256" key="13">
    <source>
        <dbReference type="HAMAP-Rule" id="MF_00328"/>
    </source>
</evidence>
<comment type="function">
    <text evidence="1 13">Essential for recycling GMP and indirectly, cGMP.</text>
</comment>
<dbReference type="InterPro" id="IPR027417">
    <property type="entry name" value="P-loop_NTPase"/>
</dbReference>
<evidence type="ECO:0000256" key="12">
    <source>
        <dbReference type="ARBA" id="ARBA00048594"/>
    </source>
</evidence>
<dbReference type="GO" id="GO:0004385">
    <property type="term" value="F:GMP kinase activity"/>
    <property type="evidence" value="ECO:0007669"/>
    <property type="project" value="UniProtKB-UniRule"/>
</dbReference>
<evidence type="ECO:0000256" key="9">
    <source>
        <dbReference type="ARBA" id="ARBA00022777"/>
    </source>
</evidence>
<dbReference type="GO" id="GO:0005524">
    <property type="term" value="F:ATP binding"/>
    <property type="evidence" value="ECO:0007669"/>
    <property type="project" value="UniProtKB-UniRule"/>
</dbReference>
<protein>
    <recommendedName>
        <fullName evidence="5 13">Guanylate kinase</fullName>
        <ecNumber evidence="4 13">2.7.4.8</ecNumber>
    </recommendedName>
    <alternativeName>
        <fullName evidence="11 13">GMP kinase</fullName>
    </alternativeName>
</protein>
<dbReference type="CDD" id="cd00071">
    <property type="entry name" value="GMPK"/>
    <property type="match status" value="1"/>
</dbReference>
<dbReference type="Proteomes" id="UP000552241">
    <property type="component" value="Unassembled WGS sequence"/>
</dbReference>
<dbReference type="RefSeq" id="WP_182042585.1">
    <property type="nucleotide sequence ID" value="NZ_JACDZE010000001.1"/>
</dbReference>
<dbReference type="PANTHER" id="PTHR23117">
    <property type="entry name" value="GUANYLATE KINASE-RELATED"/>
    <property type="match status" value="1"/>
</dbReference>
<evidence type="ECO:0000256" key="6">
    <source>
        <dbReference type="ARBA" id="ARBA00022490"/>
    </source>
</evidence>
<evidence type="ECO:0000259" key="14">
    <source>
        <dbReference type="PROSITE" id="PS50052"/>
    </source>
</evidence>
<evidence type="ECO:0000256" key="11">
    <source>
        <dbReference type="ARBA" id="ARBA00030128"/>
    </source>
</evidence>
<evidence type="ECO:0000256" key="8">
    <source>
        <dbReference type="ARBA" id="ARBA00022741"/>
    </source>
</evidence>
<gene>
    <name evidence="13 15" type="primary">gmk</name>
    <name evidence="15" type="ORF">HU137_04440</name>
</gene>
<dbReference type="InterPro" id="IPR017665">
    <property type="entry name" value="Guanylate_kinase"/>
</dbReference>
<dbReference type="EC" id="2.7.4.8" evidence="4 13"/>
<reference evidence="15 16" key="1">
    <citation type="submission" date="2020-07" db="EMBL/GenBank/DDBJ databases">
        <title>Moheibacter lacus sp. nov., a member of the family Flavobacteriaceae isolated from freshwater lake sediment.</title>
        <authorList>
            <person name="Liu Y."/>
        </authorList>
    </citation>
    <scope>NUCLEOTIDE SEQUENCE [LARGE SCALE GENOMIC DNA]</scope>
    <source>
        <strain evidence="15 16">BDHS18</strain>
    </source>
</reference>
<keyword evidence="10 13" id="KW-0067">ATP-binding</keyword>
<dbReference type="EMBL" id="JACDZE010000001">
    <property type="protein sequence ID" value="MBA5629016.1"/>
    <property type="molecule type" value="Genomic_DNA"/>
</dbReference>
<feature type="domain" description="Guanylate kinase-like" evidence="14">
    <location>
        <begin position="5"/>
        <end position="185"/>
    </location>
</feature>
<evidence type="ECO:0000256" key="10">
    <source>
        <dbReference type="ARBA" id="ARBA00022840"/>
    </source>
</evidence>
<comment type="catalytic activity">
    <reaction evidence="12 13">
        <text>GMP + ATP = GDP + ADP</text>
        <dbReference type="Rhea" id="RHEA:20780"/>
        <dbReference type="ChEBI" id="CHEBI:30616"/>
        <dbReference type="ChEBI" id="CHEBI:58115"/>
        <dbReference type="ChEBI" id="CHEBI:58189"/>
        <dbReference type="ChEBI" id="CHEBI:456216"/>
        <dbReference type="EC" id="2.7.4.8"/>
    </reaction>
</comment>
<dbReference type="AlphaFoldDB" id="A0A838ZN11"/>
<dbReference type="SUPFAM" id="SSF52540">
    <property type="entry name" value="P-loop containing nucleoside triphosphate hydrolases"/>
    <property type="match status" value="1"/>
</dbReference>
<dbReference type="NCBIfam" id="TIGR03263">
    <property type="entry name" value="guanyl_kin"/>
    <property type="match status" value="1"/>
</dbReference>
<dbReference type="PROSITE" id="PS50052">
    <property type="entry name" value="GUANYLATE_KINASE_2"/>
    <property type="match status" value="1"/>
</dbReference>
<feature type="binding site" evidence="13">
    <location>
        <begin position="12"/>
        <end position="19"/>
    </location>
    <ligand>
        <name>ATP</name>
        <dbReference type="ChEBI" id="CHEBI:30616"/>
    </ligand>
</feature>
<dbReference type="InterPro" id="IPR008144">
    <property type="entry name" value="Guanylate_kin-like_dom"/>
</dbReference>
<evidence type="ECO:0000256" key="2">
    <source>
        <dbReference type="ARBA" id="ARBA00004496"/>
    </source>
</evidence>
<dbReference type="Pfam" id="PF00625">
    <property type="entry name" value="Guanylate_kin"/>
    <property type="match status" value="1"/>
</dbReference>
<evidence type="ECO:0000256" key="7">
    <source>
        <dbReference type="ARBA" id="ARBA00022679"/>
    </source>
</evidence>
<keyword evidence="9 13" id="KW-0418">Kinase</keyword>
<comment type="caution">
    <text evidence="15">The sequence shown here is derived from an EMBL/GenBank/DDBJ whole genome shotgun (WGS) entry which is preliminary data.</text>
</comment>
<evidence type="ECO:0000256" key="5">
    <source>
        <dbReference type="ARBA" id="ARBA00016296"/>
    </source>
</evidence>
<name>A0A838ZN11_9FLAO</name>
<organism evidence="15 16">
    <name type="scientific">Moheibacter lacus</name>
    <dbReference type="NCBI Taxonomy" id="2745851"/>
    <lineage>
        <taxon>Bacteria</taxon>
        <taxon>Pseudomonadati</taxon>
        <taxon>Bacteroidota</taxon>
        <taxon>Flavobacteriia</taxon>
        <taxon>Flavobacteriales</taxon>
        <taxon>Weeksellaceae</taxon>
        <taxon>Moheibacter</taxon>
    </lineage>
</organism>
<evidence type="ECO:0000313" key="16">
    <source>
        <dbReference type="Proteomes" id="UP000552241"/>
    </source>
</evidence>
<dbReference type="HAMAP" id="MF_00328">
    <property type="entry name" value="Guanylate_kinase"/>
    <property type="match status" value="1"/>
</dbReference>
<comment type="similarity">
    <text evidence="3 13">Belongs to the guanylate kinase family.</text>
</comment>
<proteinExistence type="inferred from homology"/>
<dbReference type="GO" id="GO:0005829">
    <property type="term" value="C:cytosol"/>
    <property type="evidence" value="ECO:0007669"/>
    <property type="project" value="TreeGrafter"/>
</dbReference>